<dbReference type="Gene3D" id="3.40.50.1820">
    <property type="entry name" value="alpha/beta hydrolase"/>
    <property type="match status" value="1"/>
</dbReference>
<evidence type="ECO:0000256" key="9">
    <source>
        <dbReference type="ARBA" id="ARBA00026105"/>
    </source>
</evidence>
<dbReference type="InterPro" id="IPR054579">
    <property type="entry name" value="GCE-like_dom"/>
</dbReference>
<dbReference type="AlphaFoldDB" id="A0A8H7NVQ2"/>
<comment type="subcellular location">
    <subcellularLocation>
        <location evidence="1">Secreted</location>
    </subcellularLocation>
</comment>
<evidence type="ECO:0000256" key="4">
    <source>
        <dbReference type="ARBA" id="ARBA00022525"/>
    </source>
</evidence>
<name>A0A8H7NVQ2_9APHY</name>
<feature type="region of interest" description="Disordered" evidence="10">
    <location>
        <begin position="1"/>
        <end position="29"/>
    </location>
</feature>
<dbReference type="GO" id="GO:0052689">
    <property type="term" value="F:carboxylic ester hydrolase activity"/>
    <property type="evidence" value="ECO:0007669"/>
    <property type="project" value="UniProtKB-KW"/>
</dbReference>
<evidence type="ECO:0000256" key="6">
    <source>
        <dbReference type="ARBA" id="ARBA00022801"/>
    </source>
</evidence>
<evidence type="ECO:0000256" key="2">
    <source>
        <dbReference type="ARBA" id="ARBA00010092"/>
    </source>
</evidence>
<comment type="similarity">
    <text evidence="2">Belongs to the carbohydrate esterase 15 (CE15) family.</text>
</comment>
<reference evidence="12" key="2">
    <citation type="journal article" name="Front. Microbiol.">
        <title>Degradative Capacity of Two Strains of Rhodonia placenta: From Phenotype to Genotype.</title>
        <authorList>
            <person name="Kolle M."/>
            <person name="Horta M.A.C."/>
            <person name="Nowrousian M."/>
            <person name="Ohm R.A."/>
            <person name="Benz J.P."/>
            <person name="Pilgard A."/>
        </authorList>
    </citation>
    <scope>NUCLEOTIDE SEQUENCE</scope>
    <source>
        <strain evidence="12">FPRL280</strain>
    </source>
</reference>
<dbReference type="EMBL" id="JADOXO010000327">
    <property type="protein sequence ID" value="KAF9806557.1"/>
    <property type="molecule type" value="Genomic_DNA"/>
</dbReference>
<evidence type="ECO:0000256" key="1">
    <source>
        <dbReference type="ARBA" id="ARBA00004613"/>
    </source>
</evidence>
<evidence type="ECO:0000256" key="8">
    <source>
        <dbReference type="ARBA" id="ARBA00024511"/>
    </source>
</evidence>
<keyword evidence="6" id="KW-0378">Hydrolase</keyword>
<keyword evidence="5" id="KW-0732">Signal</keyword>
<dbReference type="InterPro" id="IPR029058">
    <property type="entry name" value="AB_hydrolase_fold"/>
</dbReference>
<dbReference type="GO" id="GO:0046274">
    <property type="term" value="P:lignin catabolic process"/>
    <property type="evidence" value="ECO:0007669"/>
    <property type="project" value="UniProtKB-KW"/>
</dbReference>
<feature type="compositionally biased region" description="Polar residues" evidence="10">
    <location>
        <begin position="1"/>
        <end position="14"/>
    </location>
</feature>
<comment type="caution">
    <text evidence="12">The sequence shown here is derived from an EMBL/GenBank/DDBJ whole genome shotgun (WGS) entry which is preliminary data.</text>
</comment>
<proteinExistence type="inferred from homology"/>
<protein>
    <recommendedName>
        <fullName evidence="9">(4-O-methyl)-D-glucuronate--lignin esterase</fullName>
        <ecNumber evidence="9">3.1.1.117</ecNumber>
    </recommendedName>
</protein>
<keyword evidence="7" id="KW-0439">Lignin degradation</keyword>
<organism evidence="12 13">
    <name type="scientific">Rhodonia placenta</name>
    <dbReference type="NCBI Taxonomy" id="104341"/>
    <lineage>
        <taxon>Eukaryota</taxon>
        <taxon>Fungi</taxon>
        <taxon>Dikarya</taxon>
        <taxon>Basidiomycota</taxon>
        <taxon>Agaricomycotina</taxon>
        <taxon>Agaricomycetes</taxon>
        <taxon>Polyporales</taxon>
        <taxon>Adustoporiaceae</taxon>
        <taxon>Rhodonia</taxon>
    </lineage>
</organism>
<dbReference type="Proteomes" id="UP000639403">
    <property type="component" value="Unassembled WGS sequence"/>
</dbReference>
<dbReference type="GO" id="GO:0005576">
    <property type="term" value="C:extracellular region"/>
    <property type="evidence" value="ECO:0007669"/>
    <property type="project" value="UniProtKB-SubCell"/>
</dbReference>
<sequence>MPSDGSPPTLSTPRVGTARPDSERGCPIMERTRTVYGLPARQARKEVAVPTSRTPSLLGVVHQQIDAGSEPEPPKMERTSLEGNGHLGNHAISPDIFIGSDACRPSKRRSGAKAHSQPILFSAAKAHTLCVWIRLDCGLPFAHCPEIPRVANYHATFEHAFMKINGRIAEIATSGSLVIILGYEAGYLPPRPPFVSSTFSVVNGTGNFTVQAGLNPNHAISFAQPITYPPGATPEAGWPLVIVYDALSIPVPDGIAVMVYTNDNIAQQNGPSSRGIGLFYDLYGANATASAMTAWVWGVSRIIDALEITPEANINRAKIAVTGCSRDGKGALMAGAFEPRIALTIPQESGSGGDTCWRLSKYEQDSGDIVQQATEIVTENVWFSVSFDNYVYNIRELPYDHHELAAMVAPRPMISYENTELEWLSPLSGFGCMTAAHAVYEALGIAENHGFVQVGNHSHCYFPDTLNASLFAFFEKFLLDREDVSTDYFYTNYMFNGTVWDPSHWINWTIPQLN</sequence>
<dbReference type="EC" id="3.1.1.117" evidence="9"/>
<evidence type="ECO:0000259" key="11">
    <source>
        <dbReference type="Pfam" id="PF22244"/>
    </source>
</evidence>
<dbReference type="Pfam" id="PF22244">
    <property type="entry name" value="GCE_fung"/>
    <property type="match status" value="1"/>
</dbReference>
<dbReference type="SUPFAM" id="SSF53474">
    <property type="entry name" value="alpha/beta-Hydrolases"/>
    <property type="match status" value="1"/>
</dbReference>
<reference evidence="12" key="1">
    <citation type="submission" date="2020-11" db="EMBL/GenBank/DDBJ databases">
        <authorList>
            <person name="Koelle M."/>
            <person name="Horta M.A.C."/>
            <person name="Nowrousian M."/>
            <person name="Ohm R.A."/>
            <person name="Benz P."/>
            <person name="Pilgard A."/>
        </authorList>
    </citation>
    <scope>NUCLEOTIDE SEQUENCE</scope>
    <source>
        <strain evidence="12">FPRL280</strain>
    </source>
</reference>
<evidence type="ECO:0000313" key="13">
    <source>
        <dbReference type="Proteomes" id="UP000639403"/>
    </source>
</evidence>
<keyword evidence="4" id="KW-0964">Secreted</keyword>
<keyword evidence="3" id="KW-0719">Serine esterase</keyword>
<evidence type="ECO:0000256" key="5">
    <source>
        <dbReference type="ARBA" id="ARBA00022729"/>
    </source>
</evidence>
<evidence type="ECO:0000256" key="3">
    <source>
        <dbReference type="ARBA" id="ARBA00022487"/>
    </source>
</evidence>
<accession>A0A8H7NVQ2</accession>
<evidence type="ECO:0000256" key="10">
    <source>
        <dbReference type="SAM" id="MobiDB-lite"/>
    </source>
</evidence>
<evidence type="ECO:0000256" key="7">
    <source>
        <dbReference type="ARBA" id="ARBA00023185"/>
    </source>
</evidence>
<feature type="domain" description="4-O-methyl-glucuronoyl methylesterase-like" evidence="11">
    <location>
        <begin position="217"/>
        <end position="444"/>
    </location>
</feature>
<gene>
    <name evidence="12" type="ORF">IEO21_08650</name>
</gene>
<comment type="catalytic activity">
    <reaction evidence="8">
        <text>a 4-O-methyl-alpha-D-glucuronosyl ester derivative + H2O = 4-O-methyl-alpha-D-glucuronate derivative + an alcohol + H(+)</text>
        <dbReference type="Rhea" id="RHEA:67452"/>
        <dbReference type="ChEBI" id="CHEBI:15377"/>
        <dbReference type="ChEBI" id="CHEBI:15378"/>
        <dbReference type="ChEBI" id="CHEBI:30879"/>
        <dbReference type="ChEBI" id="CHEBI:171667"/>
        <dbReference type="ChEBI" id="CHEBI:171668"/>
        <dbReference type="EC" id="3.1.1.117"/>
    </reaction>
    <physiologicalReaction direction="left-to-right" evidence="8">
        <dbReference type="Rhea" id="RHEA:67453"/>
    </physiologicalReaction>
</comment>
<evidence type="ECO:0000313" key="12">
    <source>
        <dbReference type="EMBL" id="KAF9806557.1"/>
    </source>
</evidence>